<dbReference type="PROSITE" id="PS50011">
    <property type="entry name" value="PROTEIN_KINASE_DOM"/>
    <property type="match status" value="1"/>
</dbReference>
<comment type="caution">
    <text evidence="2">The sequence shown here is derived from an EMBL/GenBank/DDBJ whole genome shotgun (WGS) entry which is preliminary data.</text>
</comment>
<dbReference type="InterPro" id="IPR000719">
    <property type="entry name" value="Prot_kinase_dom"/>
</dbReference>
<proteinExistence type="predicted"/>
<dbReference type="SUPFAM" id="SSF56112">
    <property type="entry name" value="Protein kinase-like (PK-like)"/>
    <property type="match status" value="1"/>
</dbReference>
<name>A0A5C5X8K5_9PLAN</name>
<protein>
    <submittedName>
        <fullName evidence="2">Serine/threonine-protein kinase PrkC</fullName>
        <ecNumber evidence="2">2.7.11.1</ecNumber>
    </submittedName>
</protein>
<dbReference type="Gene3D" id="3.30.200.20">
    <property type="entry name" value="Phosphorylase Kinase, domain 1"/>
    <property type="match status" value="1"/>
</dbReference>
<dbReference type="GO" id="GO:0005737">
    <property type="term" value="C:cytoplasm"/>
    <property type="evidence" value="ECO:0007669"/>
    <property type="project" value="TreeGrafter"/>
</dbReference>
<dbReference type="CDD" id="cd14014">
    <property type="entry name" value="STKc_PknB_like"/>
    <property type="match status" value="1"/>
</dbReference>
<dbReference type="PROSITE" id="PS00108">
    <property type="entry name" value="PROTEIN_KINASE_ST"/>
    <property type="match status" value="1"/>
</dbReference>
<keyword evidence="2" id="KW-0418">Kinase</keyword>
<dbReference type="InterPro" id="IPR008271">
    <property type="entry name" value="Ser/Thr_kinase_AS"/>
</dbReference>
<dbReference type="SMART" id="SM00220">
    <property type="entry name" value="S_TKc"/>
    <property type="match status" value="1"/>
</dbReference>
<evidence type="ECO:0000313" key="3">
    <source>
        <dbReference type="Proteomes" id="UP000317243"/>
    </source>
</evidence>
<feature type="domain" description="Protein kinase" evidence="1">
    <location>
        <begin position="59"/>
        <end position="350"/>
    </location>
</feature>
<gene>
    <name evidence="2" type="primary">prkC_5</name>
    <name evidence="2" type="ORF">KOR42_18600</name>
</gene>
<organism evidence="2 3">
    <name type="scientific">Thalassoglobus neptunius</name>
    <dbReference type="NCBI Taxonomy" id="1938619"/>
    <lineage>
        <taxon>Bacteria</taxon>
        <taxon>Pseudomonadati</taxon>
        <taxon>Planctomycetota</taxon>
        <taxon>Planctomycetia</taxon>
        <taxon>Planctomycetales</taxon>
        <taxon>Planctomycetaceae</taxon>
        <taxon>Thalassoglobus</taxon>
    </lineage>
</organism>
<evidence type="ECO:0000259" key="1">
    <source>
        <dbReference type="PROSITE" id="PS50011"/>
    </source>
</evidence>
<dbReference type="Gene3D" id="1.10.510.10">
    <property type="entry name" value="Transferase(Phosphotransferase) domain 1"/>
    <property type="match status" value="1"/>
</dbReference>
<dbReference type="Pfam" id="PF00069">
    <property type="entry name" value="Pkinase"/>
    <property type="match status" value="1"/>
</dbReference>
<dbReference type="EC" id="2.7.11.1" evidence="2"/>
<accession>A0A5C5X8K5</accession>
<keyword evidence="3" id="KW-1185">Reference proteome</keyword>
<reference evidence="2 3" key="1">
    <citation type="submission" date="2019-02" db="EMBL/GenBank/DDBJ databases">
        <title>Deep-cultivation of Planctomycetes and their phenomic and genomic characterization uncovers novel biology.</title>
        <authorList>
            <person name="Wiegand S."/>
            <person name="Jogler M."/>
            <person name="Boedeker C."/>
            <person name="Pinto D."/>
            <person name="Vollmers J."/>
            <person name="Rivas-Marin E."/>
            <person name="Kohn T."/>
            <person name="Peeters S.H."/>
            <person name="Heuer A."/>
            <person name="Rast P."/>
            <person name="Oberbeckmann S."/>
            <person name="Bunk B."/>
            <person name="Jeske O."/>
            <person name="Meyerdierks A."/>
            <person name="Storesund J.E."/>
            <person name="Kallscheuer N."/>
            <person name="Luecker S."/>
            <person name="Lage O.M."/>
            <person name="Pohl T."/>
            <person name="Merkel B.J."/>
            <person name="Hornburger P."/>
            <person name="Mueller R.-W."/>
            <person name="Bruemmer F."/>
            <person name="Labrenz M."/>
            <person name="Spormann A.M."/>
            <person name="Op Den Camp H."/>
            <person name="Overmann J."/>
            <person name="Amann R."/>
            <person name="Jetten M.S.M."/>
            <person name="Mascher T."/>
            <person name="Medema M.H."/>
            <person name="Devos D.P."/>
            <person name="Kaster A.-K."/>
            <person name="Ovreas L."/>
            <person name="Rohde M."/>
            <person name="Galperin M.Y."/>
            <person name="Jogler C."/>
        </authorList>
    </citation>
    <scope>NUCLEOTIDE SEQUENCE [LARGE SCALE GENOMIC DNA]</scope>
    <source>
        <strain evidence="2 3">KOR42</strain>
    </source>
</reference>
<dbReference type="EMBL" id="SIHI01000001">
    <property type="protein sequence ID" value="TWT58485.1"/>
    <property type="molecule type" value="Genomic_DNA"/>
</dbReference>
<dbReference type="Proteomes" id="UP000317243">
    <property type="component" value="Unassembled WGS sequence"/>
</dbReference>
<dbReference type="InterPro" id="IPR011009">
    <property type="entry name" value="Kinase-like_dom_sf"/>
</dbReference>
<dbReference type="RefSeq" id="WP_146508910.1">
    <property type="nucleotide sequence ID" value="NZ_SIHI01000001.1"/>
</dbReference>
<dbReference type="InterPro" id="IPR053235">
    <property type="entry name" value="Ser_Thr_kinase"/>
</dbReference>
<dbReference type="AlphaFoldDB" id="A0A5C5X8K5"/>
<keyword evidence="2" id="KW-0808">Transferase</keyword>
<dbReference type="PANTHER" id="PTHR24361">
    <property type="entry name" value="MITOGEN-ACTIVATED KINASE KINASE KINASE"/>
    <property type="match status" value="1"/>
</dbReference>
<sequence length="389" mass="43811">MDSHWIGQDMDVTRVFNPERDLLDDIPEPANLVSEMSTELAAKYENIITRDRVSWNQEYDLVRKLGTGGQGIVFLARRMGAFDVSFQLALKFFRPDGYQDLNIYRSEMARLAAVAMDVSRIQQDHVIDIFNIVEYEGILVLVTEWVDGFDLRQLLAPGLLASLQKRVEPDRWEYINDVIITNAGFQCRLMPGVVVSILRECLAGLSALHRENVIHADLKPANVMIKQTGNCKIIDLGSSFSIDRKPQRPTWTLRYAPVEVLEGDSHTPLSDLASLGYVVLELLTGTIPFVGVNDVNELIRCKHDMWKRIPELLPKDVARNGTLVEMLSKMIAPDPADRFSSLEEADLSQIGASEIARQLVKVDMDTVVSNEMRVLLREVSEISSTPDSQ</sequence>
<dbReference type="OrthoDB" id="6111975at2"/>
<evidence type="ECO:0000313" key="2">
    <source>
        <dbReference type="EMBL" id="TWT58485.1"/>
    </source>
</evidence>
<dbReference type="GO" id="GO:0005524">
    <property type="term" value="F:ATP binding"/>
    <property type="evidence" value="ECO:0007669"/>
    <property type="project" value="InterPro"/>
</dbReference>
<dbReference type="GO" id="GO:0004674">
    <property type="term" value="F:protein serine/threonine kinase activity"/>
    <property type="evidence" value="ECO:0007669"/>
    <property type="project" value="UniProtKB-EC"/>
</dbReference>